<sequence length="229" mass="26340">MTDLICLNLDRDLNPTEFSCLLALVSDEKKEQVLSYHFPIDAMRSLVGNILVRYMICRKLEERNAVLRFGKNSFGKPLLFNDPDMHFNISHSGEWVVCALDSLPVGVDVEEIKEAPFEISKRFFSREERTFLFNEAEEVRNESFYYIWTLKESYIKAIGQGLSYGLESFTVLPGSNWVKHEHGNEEKTLWNEKLDARHVVALCTAPKRSRNVEKMALSAFIKIALEALA</sequence>
<dbReference type="GO" id="GO:0008897">
    <property type="term" value="F:holo-[acyl-carrier-protein] synthase activity"/>
    <property type="evidence" value="ECO:0007669"/>
    <property type="project" value="InterPro"/>
</dbReference>
<dbReference type="GO" id="GO:0005829">
    <property type="term" value="C:cytosol"/>
    <property type="evidence" value="ECO:0007669"/>
    <property type="project" value="TreeGrafter"/>
</dbReference>
<dbReference type="InterPro" id="IPR050559">
    <property type="entry name" value="P-Pant_transferase_sf"/>
</dbReference>
<dbReference type="InterPro" id="IPR004568">
    <property type="entry name" value="Ppantetheine-prot_Trfase_dom"/>
</dbReference>
<protein>
    <submittedName>
        <fullName evidence="9">4'-phosphopantetheinyl transferase superfamily protein</fullName>
    </submittedName>
</protein>
<dbReference type="InterPro" id="IPR037143">
    <property type="entry name" value="4-PPantetheinyl_Trfase_dom_sf"/>
</dbReference>
<dbReference type="EMBL" id="WUBI01000002">
    <property type="protein sequence ID" value="MWV44657.1"/>
    <property type="molecule type" value="Genomic_DNA"/>
</dbReference>
<comment type="cofactor">
    <cofactor evidence="1">
        <name>Mg(2+)</name>
        <dbReference type="ChEBI" id="CHEBI:18420"/>
    </cofactor>
</comment>
<dbReference type="InterPro" id="IPR055066">
    <property type="entry name" value="AASDHPPT_N"/>
</dbReference>
<dbReference type="GO" id="GO:0019878">
    <property type="term" value="P:lysine biosynthetic process via aminoadipic acid"/>
    <property type="evidence" value="ECO:0007669"/>
    <property type="project" value="TreeGrafter"/>
</dbReference>
<dbReference type="GO" id="GO:0017000">
    <property type="term" value="P:antibiotic biosynthetic process"/>
    <property type="evidence" value="ECO:0007669"/>
    <property type="project" value="UniProtKB-KW"/>
</dbReference>
<keyword evidence="10" id="KW-1185">Reference proteome</keyword>
<dbReference type="Pfam" id="PF22624">
    <property type="entry name" value="AASDHPPT_N"/>
    <property type="match status" value="1"/>
</dbReference>
<keyword evidence="5" id="KW-0460">Magnesium</keyword>
<keyword evidence="4" id="KW-0479">Metal-binding</keyword>
<evidence type="ECO:0000313" key="10">
    <source>
        <dbReference type="Proteomes" id="UP000460318"/>
    </source>
</evidence>
<dbReference type="RefSeq" id="WP_160498287.1">
    <property type="nucleotide sequence ID" value="NZ_WUBI01000002.1"/>
</dbReference>
<dbReference type="PANTHER" id="PTHR12215">
    <property type="entry name" value="PHOSPHOPANTETHEINE TRANSFERASE"/>
    <property type="match status" value="1"/>
</dbReference>
<evidence type="ECO:0000256" key="6">
    <source>
        <dbReference type="ARBA" id="ARBA00023194"/>
    </source>
</evidence>
<dbReference type="NCBIfam" id="TIGR00556">
    <property type="entry name" value="pantethn_trn"/>
    <property type="match status" value="1"/>
</dbReference>
<dbReference type="GO" id="GO:0000287">
    <property type="term" value="F:magnesium ion binding"/>
    <property type="evidence" value="ECO:0007669"/>
    <property type="project" value="InterPro"/>
</dbReference>
<name>A0A7X3IMA4_9BACL</name>
<dbReference type="GO" id="GO:0006633">
    <property type="term" value="P:fatty acid biosynthetic process"/>
    <property type="evidence" value="ECO:0007669"/>
    <property type="project" value="InterPro"/>
</dbReference>
<dbReference type="Pfam" id="PF01648">
    <property type="entry name" value="ACPS"/>
    <property type="match status" value="1"/>
</dbReference>
<evidence type="ECO:0000256" key="3">
    <source>
        <dbReference type="ARBA" id="ARBA00022679"/>
    </source>
</evidence>
<evidence type="ECO:0000256" key="1">
    <source>
        <dbReference type="ARBA" id="ARBA00001946"/>
    </source>
</evidence>
<evidence type="ECO:0000313" key="9">
    <source>
        <dbReference type="EMBL" id="MWV44657.1"/>
    </source>
</evidence>
<evidence type="ECO:0000256" key="2">
    <source>
        <dbReference type="ARBA" id="ARBA00010990"/>
    </source>
</evidence>
<accession>A0A7X3IMA4</accession>
<evidence type="ECO:0000259" key="8">
    <source>
        <dbReference type="Pfam" id="PF22624"/>
    </source>
</evidence>
<proteinExistence type="inferred from homology"/>
<evidence type="ECO:0000256" key="5">
    <source>
        <dbReference type="ARBA" id="ARBA00022842"/>
    </source>
</evidence>
<keyword evidence="6" id="KW-0045">Antibiotic biosynthesis</keyword>
<reference evidence="9 10" key="1">
    <citation type="submission" date="2019-12" db="EMBL/GenBank/DDBJ databases">
        <title>Paenibacillus sp. nov., an endophytic bacterium isolated from the stem of Dendrobium.</title>
        <authorList>
            <person name="Zhao R."/>
        </authorList>
    </citation>
    <scope>NUCLEOTIDE SEQUENCE [LARGE SCALE GENOMIC DNA]</scope>
    <source>
        <strain evidence="9 10">HJL G12</strain>
    </source>
</reference>
<organism evidence="9 10">
    <name type="scientific">Paenibacillus dendrobii</name>
    <dbReference type="NCBI Taxonomy" id="2691084"/>
    <lineage>
        <taxon>Bacteria</taxon>
        <taxon>Bacillati</taxon>
        <taxon>Bacillota</taxon>
        <taxon>Bacilli</taxon>
        <taxon>Bacillales</taxon>
        <taxon>Paenibacillaceae</taxon>
        <taxon>Paenibacillus</taxon>
    </lineage>
</organism>
<dbReference type="AlphaFoldDB" id="A0A7X3IMA4"/>
<comment type="caution">
    <text evidence="9">The sequence shown here is derived from an EMBL/GenBank/DDBJ whole genome shotgun (WGS) entry which is preliminary data.</text>
</comment>
<dbReference type="PANTHER" id="PTHR12215:SF10">
    <property type="entry name" value="L-AMINOADIPATE-SEMIALDEHYDE DEHYDROGENASE-PHOSPHOPANTETHEINYL TRANSFERASE"/>
    <property type="match status" value="1"/>
</dbReference>
<keyword evidence="3 9" id="KW-0808">Transferase</keyword>
<dbReference type="Proteomes" id="UP000460318">
    <property type="component" value="Unassembled WGS sequence"/>
</dbReference>
<dbReference type="SUPFAM" id="SSF56214">
    <property type="entry name" value="4'-phosphopantetheinyl transferase"/>
    <property type="match status" value="2"/>
</dbReference>
<dbReference type="InterPro" id="IPR008278">
    <property type="entry name" value="4-PPantetheinyl_Trfase_dom"/>
</dbReference>
<feature type="domain" description="4'-phosphopantetheinyl transferase" evidence="7">
    <location>
        <begin position="104"/>
        <end position="203"/>
    </location>
</feature>
<gene>
    <name evidence="9" type="ORF">GRF59_13645</name>
</gene>
<dbReference type="Gene3D" id="3.90.470.20">
    <property type="entry name" value="4'-phosphopantetheinyl transferase domain"/>
    <property type="match status" value="2"/>
</dbReference>
<comment type="similarity">
    <text evidence="2">Belongs to the P-Pant transferase superfamily. Gsp/Sfp/HetI/AcpT family.</text>
</comment>
<evidence type="ECO:0000256" key="4">
    <source>
        <dbReference type="ARBA" id="ARBA00022723"/>
    </source>
</evidence>
<evidence type="ECO:0000259" key="7">
    <source>
        <dbReference type="Pfam" id="PF01648"/>
    </source>
</evidence>
<feature type="domain" description="4'-phosphopantetheinyl transferase N-terminal" evidence="8">
    <location>
        <begin position="16"/>
        <end position="99"/>
    </location>
</feature>